<dbReference type="WBParaSite" id="PTRK_0001555000.1">
    <property type="protein sequence ID" value="PTRK_0001555000.1"/>
    <property type="gene ID" value="PTRK_0001555000"/>
</dbReference>
<protein>
    <submittedName>
        <fullName evidence="3">DUF19 domain-containing protein</fullName>
    </submittedName>
</protein>
<dbReference type="STRING" id="131310.A0A0N5A1Q1"/>
<sequence>MKFIYFSLALISVCNASFLVNIIKDLNPELLSTYFPAPSKSQASNCVDAAFNHCQYNFNNALGINTAYNWRNGSSLSYAIGLVIDKSLASFVNVCAANTQFFQCLGTSFYSCVDPFALMQRPGADYSQVLQYSSIWDHLFFTCNSGFEILSDLQQYQAIVALGKTSGVLQCQTDFQNGMNNNPNGLCTNANTFIQCFKTQYDTISKQAGWALCEDARVGFASSCPGLRCLV</sequence>
<accession>A0A0N5A1Q1</accession>
<evidence type="ECO:0000313" key="3">
    <source>
        <dbReference type="WBParaSite" id="PTRK_0001555000.1"/>
    </source>
</evidence>
<feature type="signal peptide" evidence="1">
    <location>
        <begin position="1"/>
        <end position="16"/>
    </location>
</feature>
<dbReference type="Proteomes" id="UP000038045">
    <property type="component" value="Unplaced"/>
</dbReference>
<reference evidence="3" key="1">
    <citation type="submission" date="2017-02" db="UniProtKB">
        <authorList>
            <consortium name="WormBaseParasite"/>
        </authorList>
    </citation>
    <scope>IDENTIFICATION</scope>
</reference>
<evidence type="ECO:0000313" key="2">
    <source>
        <dbReference type="Proteomes" id="UP000038045"/>
    </source>
</evidence>
<keyword evidence="1" id="KW-0732">Signal</keyword>
<dbReference type="AlphaFoldDB" id="A0A0N5A1Q1"/>
<dbReference type="PANTHER" id="PTHR34311">
    <property type="entry name" value="PROTEIN CBG21698-RELATED"/>
    <property type="match status" value="1"/>
</dbReference>
<organism evidence="2 3">
    <name type="scientific">Parastrongyloides trichosuri</name>
    <name type="common">Possum-specific nematode worm</name>
    <dbReference type="NCBI Taxonomy" id="131310"/>
    <lineage>
        <taxon>Eukaryota</taxon>
        <taxon>Metazoa</taxon>
        <taxon>Ecdysozoa</taxon>
        <taxon>Nematoda</taxon>
        <taxon>Chromadorea</taxon>
        <taxon>Rhabditida</taxon>
        <taxon>Tylenchina</taxon>
        <taxon>Panagrolaimomorpha</taxon>
        <taxon>Strongyloidoidea</taxon>
        <taxon>Strongyloididae</taxon>
        <taxon>Parastrongyloides</taxon>
    </lineage>
</organism>
<feature type="chain" id="PRO_5005892613" evidence="1">
    <location>
        <begin position="17"/>
        <end position="231"/>
    </location>
</feature>
<name>A0A0N5A1Q1_PARTI</name>
<evidence type="ECO:0000256" key="1">
    <source>
        <dbReference type="SAM" id="SignalP"/>
    </source>
</evidence>
<keyword evidence="2" id="KW-1185">Reference proteome</keyword>
<proteinExistence type="predicted"/>